<feature type="region of interest" description="Disordered" evidence="1">
    <location>
        <begin position="58"/>
        <end position="91"/>
    </location>
</feature>
<sequence length="91" mass="10252">MFLIARLKDPPSMSSSYGAEELWHLTHGMRQINSIDHQLYAHDIQLGRGRDVQVVQLPPRGGARTRQRGSGPQTRRGGTSRRRWGTGDDSE</sequence>
<dbReference type="AlphaFoldDB" id="A0A7J7N6E1"/>
<reference evidence="2 3" key="1">
    <citation type="journal article" date="2020" name="IScience">
        <title>Genome Sequencing of the Endangered Kingdonia uniflora (Circaeasteraceae, Ranunculales) Reveals Potential Mechanisms of Evolutionary Specialization.</title>
        <authorList>
            <person name="Sun Y."/>
            <person name="Deng T."/>
            <person name="Zhang A."/>
            <person name="Moore M.J."/>
            <person name="Landis J.B."/>
            <person name="Lin N."/>
            <person name="Zhang H."/>
            <person name="Zhang X."/>
            <person name="Huang J."/>
            <person name="Zhang X."/>
            <person name="Sun H."/>
            <person name="Wang H."/>
        </authorList>
    </citation>
    <scope>NUCLEOTIDE SEQUENCE [LARGE SCALE GENOMIC DNA]</scope>
    <source>
        <strain evidence="2">TB1705</strain>
        <tissue evidence="2">Leaf</tissue>
    </source>
</reference>
<organism evidence="2 3">
    <name type="scientific">Kingdonia uniflora</name>
    <dbReference type="NCBI Taxonomy" id="39325"/>
    <lineage>
        <taxon>Eukaryota</taxon>
        <taxon>Viridiplantae</taxon>
        <taxon>Streptophyta</taxon>
        <taxon>Embryophyta</taxon>
        <taxon>Tracheophyta</taxon>
        <taxon>Spermatophyta</taxon>
        <taxon>Magnoliopsida</taxon>
        <taxon>Ranunculales</taxon>
        <taxon>Circaeasteraceae</taxon>
        <taxon>Kingdonia</taxon>
    </lineage>
</organism>
<dbReference type="Proteomes" id="UP000541444">
    <property type="component" value="Unassembled WGS sequence"/>
</dbReference>
<comment type="caution">
    <text evidence="2">The sequence shown here is derived from an EMBL/GenBank/DDBJ whole genome shotgun (WGS) entry which is preliminary data.</text>
</comment>
<protein>
    <submittedName>
        <fullName evidence="2">Uncharacterized protein</fullName>
    </submittedName>
</protein>
<keyword evidence="3" id="KW-1185">Reference proteome</keyword>
<proteinExistence type="predicted"/>
<name>A0A7J7N6E1_9MAGN</name>
<evidence type="ECO:0000313" key="3">
    <source>
        <dbReference type="Proteomes" id="UP000541444"/>
    </source>
</evidence>
<accession>A0A7J7N6E1</accession>
<dbReference type="EMBL" id="JACGCM010001019">
    <property type="protein sequence ID" value="KAF6162594.1"/>
    <property type="molecule type" value="Genomic_DNA"/>
</dbReference>
<gene>
    <name evidence="2" type="ORF">GIB67_003140</name>
</gene>
<evidence type="ECO:0000313" key="2">
    <source>
        <dbReference type="EMBL" id="KAF6162594.1"/>
    </source>
</evidence>
<evidence type="ECO:0000256" key="1">
    <source>
        <dbReference type="SAM" id="MobiDB-lite"/>
    </source>
</evidence>
<feature type="compositionally biased region" description="Low complexity" evidence="1">
    <location>
        <begin position="68"/>
        <end position="77"/>
    </location>
</feature>